<comment type="similarity">
    <text evidence="1">Belongs to the sigma-70 factor family. ECF subfamily.</text>
</comment>
<dbReference type="CDD" id="cd06171">
    <property type="entry name" value="Sigma70_r4"/>
    <property type="match status" value="1"/>
</dbReference>
<keyword evidence="8" id="KW-1185">Reference proteome</keyword>
<accession>A0A089LGR5</accession>
<dbReference type="EMBL" id="CP009285">
    <property type="protein sequence ID" value="AIQ58338.1"/>
    <property type="molecule type" value="Genomic_DNA"/>
</dbReference>
<dbReference type="Pfam" id="PF04542">
    <property type="entry name" value="Sigma70_r2"/>
    <property type="match status" value="1"/>
</dbReference>
<sequence length="162" mass="19011">MPGTEEYITRMIHKHSDMVLRLALASVRNMADAQDICQDVFIRLYKHQPEFSDPEHERAWLIRVTVNRSRDMLRSPWRRRVASTSPPQLPITREEDRDVVEAVLRLPAKYRMVIHLYYFESYSTSEIAEMLGSKESTVRTQLRRARDQLKTMIGGMGDEAIF</sequence>
<dbReference type="InterPro" id="IPR036388">
    <property type="entry name" value="WH-like_DNA-bd_sf"/>
</dbReference>
<dbReference type="HOGENOM" id="CLU_047691_3_1_9"/>
<dbReference type="Proteomes" id="UP000029518">
    <property type="component" value="Chromosome"/>
</dbReference>
<dbReference type="AlphaFoldDB" id="A0A089LGR5"/>
<gene>
    <name evidence="7" type="ORF">PBOR_16365</name>
</gene>
<dbReference type="GO" id="GO:0003677">
    <property type="term" value="F:DNA binding"/>
    <property type="evidence" value="ECO:0007669"/>
    <property type="project" value="InterPro"/>
</dbReference>
<dbReference type="Pfam" id="PF08281">
    <property type="entry name" value="Sigma70_r4_2"/>
    <property type="match status" value="1"/>
</dbReference>
<keyword evidence="2" id="KW-0805">Transcription regulation</keyword>
<dbReference type="NCBIfam" id="TIGR02937">
    <property type="entry name" value="sigma70-ECF"/>
    <property type="match status" value="1"/>
</dbReference>
<dbReference type="Gene3D" id="1.10.10.10">
    <property type="entry name" value="Winged helix-like DNA-binding domain superfamily/Winged helix DNA-binding domain"/>
    <property type="match status" value="1"/>
</dbReference>
<dbReference type="GO" id="GO:0016987">
    <property type="term" value="F:sigma factor activity"/>
    <property type="evidence" value="ECO:0007669"/>
    <property type="project" value="UniProtKB-KW"/>
</dbReference>
<feature type="domain" description="RNA polymerase sigma-70 region 2" evidence="5">
    <location>
        <begin position="11"/>
        <end position="78"/>
    </location>
</feature>
<name>A0A089LGR5_PAEBO</name>
<dbReference type="InterPro" id="IPR007627">
    <property type="entry name" value="RNA_pol_sigma70_r2"/>
</dbReference>
<dbReference type="SUPFAM" id="SSF88946">
    <property type="entry name" value="Sigma2 domain of RNA polymerase sigma factors"/>
    <property type="match status" value="1"/>
</dbReference>
<dbReference type="PANTHER" id="PTHR43133:SF51">
    <property type="entry name" value="RNA POLYMERASE SIGMA FACTOR"/>
    <property type="match status" value="1"/>
</dbReference>
<evidence type="ECO:0000313" key="7">
    <source>
        <dbReference type="EMBL" id="AIQ58338.1"/>
    </source>
</evidence>
<dbReference type="InterPro" id="IPR014284">
    <property type="entry name" value="RNA_pol_sigma-70_dom"/>
</dbReference>
<proteinExistence type="inferred from homology"/>
<keyword evidence="3" id="KW-0731">Sigma factor</keyword>
<dbReference type="InterPro" id="IPR039425">
    <property type="entry name" value="RNA_pol_sigma-70-like"/>
</dbReference>
<dbReference type="SUPFAM" id="SSF88659">
    <property type="entry name" value="Sigma3 and sigma4 domains of RNA polymerase sigma factors"/>
    <property type="match status" value="1"/>
</dbReference>
<dbReference type="PANTHER" id="PTHR43133">
    <property type="entry name" value="RNA POLYMERASE ECF-TYPE SIGMA FACTO"/>
    <property type="match status" value="1"/>
</dbReference>
<dbReference type="KEGG" id="pbd:PBOR_16365"/>
<evidence type="ECO:0000256" key="1">
    <source>
        <dbReference type="ARBA" id="ARBA00010641"/>
    </source>
</evidence>
<keyword evidence="4" id="KW-0804">Transcription</keyword>
<reference evidence="7" key="1">
    <citation type="submission" date="2014-08" db="EMBL/GenBank/DDBJ databases">
        <title>Comparative genomics of the Paenibacillus odorifer group.</title>
        <authorList>
            <person name="den Bakker H.C."/>
            <person name="Tsai Y.-C.Y.-C."/>
            <person name="Martin N."/>
            <person name="Korlach J."/>
            <person name="Wiedmann M."/>
        </authorList>
    </citation>
    <scope>NUCLEOTIDE SEQUENCE [LARGE SCALE GENOMIC DNA]</scope>
    <source>
        <strain evidence="7">DSM 13188</strain>
    </source>
</reference>
<dbReference type="Gene3D" id="1.10.1740.10">
    <property type="match status" value="1"/>
</dbReference>
<evidence type="ECO:0000313" key="8">
    <source>
        <dbReference type="Proteomes" id="UP000029518"/>
    </source>
</evidence>
<evidence type="ECO:0008006" key="9">
    <source>
        <dbReference type="Google" id="ProtNLM"/>
    </source>
</evidence>
<evidence type="ECO:0000259" key="5">
    <source>
        <dbReference type="Pfam" id="PF04542"/>
    </source>
</evidence>
<dbReference type="InterPro" id="IPR013325">
    <property type="entry name" value="RNA_pol_sigma_r2"/>
</dbReference>
<evidence type="ECO:0000256" key="3">
    <source>
        <dbReference type="ARBA" id="ARBA00023082"/>
    </source>
</evidence>
<dbReference type="GO" id="GO:0006352">
    <property type="term" value="P:DNA-templated transcription initiation"/>
    <property type="evidence" value="ECO:0007669"/>
    <property type="project" value="InterPro"/>
</dbReference>
<feature type="domain" description="RNA polymerase sigma factor 70 region 4 type 2" evidence="6">
    <location>
        <begin position="98"/>
        <end position="149"/>
    </location>
</feature>
<evidence type="ECO:0000256" key="2">
    <source>
        <dbReference type="ARBA" id="ARBA00023015"/>
    </source>
</evidence>
<dbReference type="InterPro" id="IPR013249">
    <property type="entry name" value="RNA_pol_sigma70_r4_t2"/>
</dbReference>
<evidence type="ECO:0000259" key="6">
    <source>
        <dbReference type="Pfam" id="PF08281"/>
    </source>
</evidence>
<dbReference type="InterPro" id="IPR013324">
    <property type="entry name" value="RNA_pol_sigma_r3/r4-like"/>
</dbReference>
<protein>
    <recommendedName>
        <fullName evidence="9">RNA polymerase subunit sigma-24</fullName>
    </recommendedName>
</protein>
<organism evidence="7 8">
    <name type="scientific">Paenibacillus borealis</name>
    <dbReference type="NCBI Taxonomy" id="160799"/>
    <lineage>
        <taxon>Bacteria</taxon>
        <taxon>Bacillati</taxon>
        <taxon>Bacillota</taxon>
        <taxon>Bacilli</taxon>
        <taxon>Bacillales</taxon>
        <taxon>Paenibacillaceae</taxon>
        <taxon>Paenibacillus</taxon>
    </lineage>
</organism>
<evidence type="ECO:0000256" key="4">
    <source>
        <dbReference type="ARBA" id="ARBA00023163"/>
    </source>
</evidence>